<evidence type="ECO:0000313" key="2">
    <source>
        <dbReference type="EMBL" id="SDT66711.1"/>
    </source>
</evidence>
<dbReference type="EMBL" id="LT629746">
    <property type="protein sequence ID" value="SDT66711.1"/>
    <property type="molecule type" value="Genomic_DNA"/>
</dbReference>
<gene>
    <name evidence="2" type="ORF">SAMN04490191_6068</name>
</gene>
<protein>
    <submittedName>
        <fullName evidence="2">Uncharacterized protein</fullName>
    </submittedName>
</protein>
<feature type="chain" id="PRO_5009270841" evidence="1">
    <location>
        <begin position="19"/>
        <end position="632"/>
    </location>
</feature>
<dbReference type="Proteomes" id="UP000182814">
    <property type="component" value="Chromosome I"/>
</dbReference>
<name>A0A1H2C8I4_9PSED</name>
<evidence type="ECO:0000313" key="3">
    <source>
        <dbReference type="Proteomes" id="UP000182814"/>
    </source>
</evidence>
<dbReference type="AlphaFoldDB" id="A0A1H2C8I4"/>
<proteinExistence type="predicted"/>
<keyword evidence="1" id="KW-0732">Signal</keyword>
<organism evidence="2 3">
    <name type="scientific">Pseudomonas lini</name>
    <dbReference type="NCBI Taxonomy" id="163011"/>
    <lineage>
        <taxon>Bacteria</taxon>
        <taxon>Pseudomonadati</taxon>
        <taxon>Pseudomonadota</taxon>
        <taxon>Gammaproteobacteria</taxon>
        <taxon>Pseudomonadales</taxon>
        <taxon>Pseudomonadaceae</taxon>
        <taxon>Pseudomonas</taxon>
    </lineage>
</organism>
<keyword evidence="3" id="KW-1185">Reference proteome</keyword>
<dbReference type="PROSITE" id="PS51257">
    <property type="entry name" value="PROKAR_LIPOPROTEIN"/>
    <property type="match status" value="1"/>
</dbReference>
<evidence type="ECO:0000256" key="1">
    <source>
        <dbReference type="SAM" id="SignalP"/>
    </source>
</evidence>
<dbReference type="RefSeq" id="WP_053078277.1">
    <property type="nucleotide sequence ID" value="NZ_JYLB01000002.1"/>
</dbReference>
<feature type="signal peptide" evidence="1">
    <location>
        <begin position="1"/>
        <end position="18"/>
    </location>
</feature>
<accession>A0A1H2C8I4</accession>
<reference evidence="3" key="1">
    <citation type="submission" date="2016-10" db="EMBL/GenBank/DDBJ databases">
        <authorList>
            <person name="Varghese N."/>
            <person name="Submissions S."/>
        </authorList>
    </citation>
    <scope>NUCLEOTIDE SEQUENCE [LARGE SCALE GENOMIC DNA]</scope>
    <source>
        <strain evidence="3">BS3782</strain>
    </source>
</reference>
<sequence>MRKIIAFLLMLSLGGCTTQDPFDKNLTEPTTAITTLAVPQQDDIQSVSTALPSVFKVVEAPAGELNADTLGAEASVQVSYPAMALRDTVGIRLAGVVLRDASIQTVSTVGTLTFKVPKAWVTENRNRTVSLTFTYKVGGAGNLITSSPLSIRVVGAQGQSVFKVVEAPTGELNADTLGTEANVQVSYPAMALRDTVGIRLSGVVLRDASIQTVSTVGTLTFKVPKAWVTENRNRTVSLTFTYKVGGAGNLITSSPLSIRVVGAQGQSVFKVVEAPTGELNADTLGTEANVQVSYPAMALRDTVGIRLAGVVLRDAPIQTVSTVGTLTFKLPKAWVTENLNRIVNLTYTYKVSGTGSLITSAALPIKVTSTISDGERAAIELNQQYATTSNVCPGNKAAFYCSGVLIRTVDDSTAFRAWNPSPSAINLGGVSFSYMKIGIGMNRLQGSRTQGLILEPGQSFTANGGYPLQVLCAFPYDGESLRRGSSGCGVSSDFPQNSGSCAAQNITTLAAWRTHFNQYKTAPDRYRHQCGFGVDQAGFALSLTARENPDAETQAWQQNEIVIKLWPQNTSNLPIKAFFYFLTANRAVGVEGAKNIQRDFFKTTGRRIPVVRITPNVTSGNIFSYFAADQGI</sequence>